<comment type="caution">
    <text evidence="1">The sequence shown here is derived from an EMBL/GenBank/DDBJ whole genome shotgun (WGS) entry which is preliminary data.</text>
</comment>
<keyword evidence="2" id="KW-1185">Reference proteome</keyword>
<protein>
    <submittedName>
        <fullName evidence="1">Uncharacterized protein</fullName>
    </submittedName>
</protein>
<gene>
    <name evidence="1" type="ORF">M0R45_016588</name>
</gene>
<organism evidence="1 2">
    <name type="scientific">Rubus argutus</name>
    <name type="common">Southern blackberry</name>
    <dbReference type="NCBI Taxonomy" id="59490"/>
    <lineage>
        <taxon>Eukaryota</taxon>
        <taxon>Viridiplantae</taxon>
        <taxon>Streptophyta</taxon>
        <taxon>Embryophyta</taxon>
        <taxon>Tracheophyta</taxon>
        <taxon>Spermatophyta</taxon>
        <taxon>Magnoliopsida</taxon>
        <taxon>eudicotyledons</taxon>
        <taxon>Gunneridae</taxon>
        <taxon>Pentapetalae</taxon>
        <taxon>rosids</taxon>
        <taxon>fabids</taxon>
        <taxon>Rosales</taxon>
        <taxon>Rosaceae</taxon>
        <taxon>Rosoideae</taxon>
        <taxon>Rosoideae incertae sedis</taxon>
        <taxon>Rubus</taxon>
    </lineage>
</organism>
<dbReference type="Proteomes" id="UP001457282">
    <property type="component" value="Unassembled WGS sequence"/>
</dbReference>
<name>A0AAW1XT54_RUBAR</name>
<evidence type="ECO:0000313" key="1">
    <source>
        <dbReference type="EMBL" id="KAK9939908.1"/>
    </source>
</evidence>
<dbReference type="EMBL" id="JBEDUW010000003">
    <property type="protein sequence ID" value="KAK9939908.1"/>
    <property type="molecule type" value="Genomic_DNA"/>
</dbReference>
<dbReference type="AlphaFoldDB" id="A0AAW1XT54"/>
<reference evidence="1 2" key="1">
    <citation type="journal article" date="2023" name="G3 (Bethesda)">
        <title>A chromosome-length genome assembly and annotation of blackberry (Rubus argutus, cv. 'Hillquist').</title>
        <authorList>
            <person name="Bruna T."/>
            <person name="Aryal R."/>
            <person name="Dudchenko O."/>
            <person name="Sargent D.J."/>
            <person name="Mead D."/>
            <person name="Buti M."/>
            <person name="Cavallini A."/>
            <person name="Hytonen T."/>
            <person name="Andres J."/>
            <person name="Pham M."/>
            <person name="Weisz D."/>
            <person name="Mascagni F."/>
            <person name="Usai G."/>
            <person name="Natali L."/>
            <person name="Bassil N."/>
            <person name="Fernandez G.E."/>
            <person name="Lomsadze A."/>
            <person name="Armour M."/>
            <person name="Olukolu B."/>
            <person name="Poorten T."/>
            <person name="Britton C."/>
            <person name="Davik J."/>
            <person name="Ashrafi H."/>
            <person name="Aiden E.L."/>
            <person name="Borodovsky M."/>
            <person name="Worthington M."/>
        </authorList>
    </citation>
    <scope>NUCLEOTIDE SEQUENCE [LARGE SCALE GENOMIC DNA]</scope>
    <source>
        <strain evidence="1">PI 553951</strain>
    </source>
</reference>
<proteinExistence type="predicted"/>
<accession>A0AAW1XT54</accession>
<sequence length="83" mass="9341">MQYLVPLFGIYEFLPKHKNILSRNLPQNDYSLKGNNESRIFGIFNANAIIATTFGNGIIPKIHATIAAPVRETCSRDYVSVTR</sequence>
<evidence type="ECO:0000313" key="2">
    <source>
        <dbReference type="Proteomes" id="UP001457282"/>
    </source>
</evidence>